<feature type="region of interest" description="Disordered" evidence="1">
    <location>
        <begin position="165"/>
        <end position="184"/>
    </location>
</feature>
<organism evidence="2 3">
    <name type="scientific">Oryza sativa subsp. indica</name>
    <name type="common">Rice</name>
    <dbReference type="NCBI Taxonomy" id="39946"/>
    <lineage>
        <taxon>Eukaryota</taxon>
        <taxon>Viridiplantae</taxon>
        <taxon>Streptophyta</taxon>
        <taxon>Embryophyta</taxon>
        <taxon>Tracheophyta</taxon>
        <taxon>Spermatophyta</taxon>
        <taxon>Magnoliopsida</taxon>
        <taxon>Liliopsida</taxon>
        <taxon>Poales</taxon>
        <taxon>Poaceae</taxon>
        <taxon>BOP clade</taxon>
        <taxon>Oryzoideae</taxon>
        <taxon>Oryzeae</taxon>
        <taxon>Oryzinae</taxon>
        <taxon>Oryza</taxon>
        <taxon>Oryza sativa</taxon>
    </lineage>
</organism>
<feature type="region of interest" description="Disordered" evidence="1">
    <location>
        <begin position="17"/>
        <end position="36"/>
    </location>
</feature>
<gene>
    <name evidence="2" type="ORF">OsI_11316</name>
</gene>
<dbReference type="STRING" id="39946.B8AMZ7"/>
<sequence>MPPVTADTVTTTAAAAAECPTTSLSPSLPRPDSFPATNVATASTVMAAVAAATDANHRLRKPPLRRRPPPATNTVAVNFRNRRRRCQLPPATLQIWPRGTDLGDTAAITAGHRAIAATSRHGTTAAAFAPSTDSVPAAIAIPAAFSHRRPTPRAPTFAVALPAASRRPARSGRSGPDLAVTAAAPRAAPLPARCEVGERPRHRRPCGRLALPAAAQKGLRIDPTLNPRGLWVPRRSELHLALPFFALPVVRWHRANGKKTVVAIEKTNGPRADPVVSLTNLLSDPLSGLAEPTNSVGWLWL</sequence>
<dbReference type="Proteomes" id="UP000007015">
    <property type="component" value="Chromosome 3"/>
</dbReference>
<proteinExistence type="predicted"/>
<dbReference type="HOGENOM" id="CLU_925544_0_0_1"/>
<dbReference type="Gramene" id="BGIOSGA012505-TA">
    <property type="protein sequence ID" value="BGIOSGA012505-PA"/>
    <property type="gene ID" value="BGIOSGA012505"/>
</dbReference>
<protein>
    <submittedName>
        <fullName evidence="2">Uncharacterized protein</fullName>
    </submittedName>
</protein>
<evidence type="ECO:0000256" key="1">
    <source>
        <dbReference type="SAM" id="MobiDB-lite"/>
    </source>
</evidence>
<name>B8AMZ7_ORYSI</name>
<accession>B8AMZ7</accession>
<dbReference type="AlphaFoldDB" id="B8AMZ7"/>
<keyword evidence="3" id="KW-1185">Reference proteome</keyword>
<dbReference type="EMBL" id="CM000128">
    <property type="protein sequence ID" value="EEC75129.1"/>
    <property type="molecule type" value="Genomic_DNA"/>
</dbReference>
<reference evidence="2 3" key="1">
    <citation type="journal article" date="2005" name="PLoS Biol.">
        <title>The genomes of Oryza sativa: a history of duplications.</title>
        <authorList>
            <person name="Yu J."/>
            <person name="Wang J."/>
            <person name="Lin W."/>
            <person name="Li S."/>
            <person name="Li H."/>
            <person name="Zhou J."/>
            <person name="Ni P."/>
            <person name="Dong W."/>
            <person name="Hu S."/>
            <person name="Zeng C."/>
            <person name="Zhang J."/>
            <person name="Zhang Y."/>
            <person name="Li R."/>
            <person name="Xu Z."/>
            <person name="Li S."/>
            <person name="Li X."/>
            <person name="Zheng H."/>
            <person name="Cong L."/>
            <person name="Lin L."/>
            <person name="Yin J."/>
            <person name="Geng J."/>
            <person name="Li G."/>
            <person name="Shi J."/>
            <person name="Liu J."/>
            <person name="Lv H."/>
            <person name="Li J."/>
            <person name="Wang J."/>
            <person name="Deng Y."/>
            <person name="Ran L."/>
            <person name="Shi X."/>
            <person name="Wang X."/>
            <person name="Wu Q."/>
            <person name="Li C."/>
            <person name="Ren X."/>
            <person name="Wang J."/>
            <person name="Wang X."/>
            <person name="Li D."/>
            <person name="Liu D."/>
            <person name="Zhang X."/>
            <person name="Ji Z."/>
            <person name="Zhao W."/>
            <person name="Sun Y."/>
            <person name="Zhang Z."/>
            <person name="Bao J."/>
            <person name="Han Y."/>
            <person name="Dong L."/>
            <person name="Ji J."/>
            <person name="Chen P."/>
            <person name="Wu S."/>
            <person name="Liu J."/>
            <person name="Xiao Y."/>
            <person name="Bu D."/>
            <person name="Tan J."/>
            <person name="Yang L."/>
            <person name="Ye C."/>
            <person name="Zhang J."/>
            <person name="Xu J."/>
            <person name="Zhou Y."/>
            <person name="Yu Y."/>
            <person name="Zhang B."/>
            <person name="Zhuang S."/>
            <person name="Wei H."/>
            <person name="Liu B."/>
            <person name="Lei M."/>
            <person name="Yu H."/>
            <person name="Li Y."/>
            <person name="Xu H."/>
            <person name="Wei S."/>
            <person name="He X."/>
            <person name="Fang L."/>
            <person name="Zhang Z."/>
            <person name="Zhang Y."/>
            <person name="Huang X."/>
            <person name="Su Z."/>
            <person name="Tong W."/>
            <person name="Li J."/>
            <person name="Tong Z."/>
            <person name="Li S."/>
            <person name="Ye J."/>
            <person name="Wang L."/>
            <person name="Fang L."/>
            <person name="Lei T."/>
            <person name="Chen C."/>
            <person name="Chen H."/>
            <person name="Xu Z."/>
            <person name="Li H."/>
            <person name="Huang H."/>
            <person name="Zhang F."/>
            <person name="Xu H."/>
            <person name="Li N."/>
            <person name="Zhao C."/>
            <person name="Li S."/>
            <person name="Dong L."/>
            <person name="Huang Y."/>
            <person name="Li L."/>
            <person name="Xi Y."/>
            <person name="Qi Q."/>
            <person name="Li W."/>
            <person name="Zhang B."/>
            <person name="Hu W."/>
            <person name="Zhang Y."/>
            <person name="Tian X."/>
            <person name="Jiao Y."/>
            <person name="Liang X."/>
            <person name="Jin J."/>
            <person name="Gao L."/>
            <person name="Zheng W."/>
            <person name="Hao B."/>
            <person name="Liu S."/>
            <person name="Wang W."/>
            <person name="Yuan L."/>
            <person name="Cao M."/>
            <person name="McDermott J."/>
            <person name="Samudrala R."/>
            <person name="Wang J."/>
            <person name="Wong G.K."/>
            <person name="Yang H."/>
        </authorList>
    </citation>
    <scope>NUCLEOTIDE SEQUENCE [LARGE SCALE GENOMIC DNA]</scope>
    <source>
        <strain evidence="3">cv. 93-11</strain>
    </source>
</reference>
<evidence type="ECO:0000313" key="2">
    <source>
        <dbReference type="EMBL" id="EEC75129.1"/>
    </source>
</evidence>
<feature type="compositionally biased region" description="Low complexity" evidence="1">
    <location>
        <begin position="17"/>
        <end position="27"/>
    </location>
</feature>
<evidence type="ECO:0000313" key="3">
    <source>
        <dbReference type="Proteomes" id="UP000007015"/>
    </source>
</evidence>